<name>A0A382H8T0_9ZZZZ</name>
<dbReference type="PROSITE" id="PS50005">
    <property type="entry name" value="TPR"/>
    <property type="match status" value="2"/>
</dbReference>
<accession>A0A382H8T0</accession>
<dbReference type="PANTHER" id="PTHR12558">
    <property type="entry name" value="CELL DIVISION CYCLE 16,23,27"/>
    <property type="match status" value="1"/>
</dbReference>
<dbReference type="Gene3D" id="1.25.40.10">
    <property type="entry name" value="Tetratricopeptide repeat domain"/>
    <property type="match status" value="1"/>
</dbReference>
<sequence>ALIGRGESLLALDESEEALRSFERALAVDPGLSDLQRTAEELRLTLVARQLEFMNQQLETARRYASAGQFEEAKVTYEEVIATSPDSGFLYVELGRVEQTQGNLDKALEHVKRAEELDSSDPENFLFEGELYEESENLEAAIVAFDRAYALDPNEETLRRLDGLTEQIRVADLPPEIFAIPAKKSVTRGELAALIGQRFQEFLLAASSGRTVIITDTRDYWGHSWILNVTQAGVMEVDAGYRFEPARELRRGEFADVVDAMLELFANIDPETASSWVAEKMEFSDMRPGHLNYESAVRAVTAGVLALLEGNTFQPMRGVDGVEAAEAVDRLAQLARELQ</sequence>
<proteinExistence type="predicted"/>
<dbReference type="PROSITE" id="PS50293">
    <property type="entry name" value="TPR_REGION"/>
    <property type="match status" value="1"/>
</dbReference>
<dbReference type="SUPFAM" id="SSF48452">
    <property type="entry name" value="TPR-like"/>
    <property type="match status" value="1"/>
</dbReference>
<dbReference type="Pfam" id="PF13432">
    <property type="entry name" value="TPR_16"/>
    <property type="match status" value="1"/>
</dbReference>
<dbReference type="InterPro" id="IPR011990">
    <property type="entry name" value="TPR-like_helical_dom_sf"/>
</dbReference>
<dbReference type="PANTHER" id="PTHR12558:SF13">
    <property type="entry name" value="CELL DIVISION CYCLE PROTEIN 27 HOMOLOG"/>
    <property type="match status" value="1"/>
</dbReference>
<dbReference type="EMBL" id="UINC01059435">
    <property type="protein sequence ID" value="SVB82841.1"/>
    <property type="molecule type" value="Genomic_DNA"/>
</dbReference>
<feature type="non-terminal residue" evidence="1">
    <location>
        <position position="1"/>
    </location>
</feature>
<protein>
    <submittedName>
        <fullName evidence="1">Uncharacterized protein</fullName>
    </submittedName>
</protein>
<dbReference type="InterPro" id="IPR019734">
    <property type="entry name" value="TPR_rpt"/>
</dbReference>
<dbReference type="SMART" id="SM00028">
    <property type="entry name" value="TPR"/>
    <property type="match status" value="4"/>
</dbReference>
<organism evidence="1">
    <name type="scientific">marine metagenome</name>
    <dbReference type="NCBI Taxonomy" id="408172"/>
    <lineage>
        <taxon>unclassified sequences</taxon>
        <taxon>metagenomes</taxon>
        <taxon>ecological metagenomes</taxon>
    </lineage>
</organism>
<dbReference type="Pfam" id="PF13174">
    <property type="entry name" value="TPR_6"/>
    <property type="match status" value="1"/>
</dbReference>
<gene>
    <name evidence="1" type="ORF">METZ01_LOCUS235695</name>
</gene>
<evidence type="ECO:0000313" key="1">
    <source>
        <dbReference type="EMBL" id="SVB82841.1"/>
    </source>
</evidence>
<dbReference type="AlphaFoldDB" id="A0A382H8T0"/>
<reference evidence="1" key="1">
    <citation type="submission" date="2018-05" db="EMBL/GenBank/DDBJ databases">
        <authorList>
            <person name="Lanie J.A."/>
            <person name="Ng W.-L."/>
            <person name="Kazmierczak K.M."/>
            <person name="Andrzejewski T.M."/>
            <person name="Davidsen T.M."/>
            <person name="Wayne K.J."/>
            <person name="Tettelin H."/>
            <person name="Glass J.I."/>
            <person name="Rusch D."/>
            <person name="Podicherti R."/>
            <person name="Tsui H.-C.T."/>
            <person name="Winkler M.E."/>
        </authorList>
    </citation>
    <scope>NUCLEOTIDE SEQUENCE</scope>
</reference>